<dbReference type="Gene3D" id="3.90.1590.10">
    <property type="entry name" value="glutathione-dependent formaldehyde- activating enzyme (gfa)"/>
    <property type="match status" value="1"/>
</dbReference>
<evidence type="ECO:0000256" key="5">
    <source>
        <dbReference type="SAM" id="MobiDB-lite"/>
    </source>
</evidence>
<keyword evidence="2" id="KW-0479">Metal-binding</keyword>
<evidence type="ECO:0000256" key="1">
    <source>
        <dbReference type="ARBA" id="ARBA00005495"/>
    </source>
</evidence>
<dbReference type="Pfam" id="PF04828">
    <property type="entry name" value="GFA"/>
    <property type="match status" value="1"/>
</dbReference>
<dbReference type="PROSITE" id="PS51891">
    <property type="entry name" value="CENP_V_GFA"/>
    <property type="match status" value="1"/>
</dbReference>
<dbReference type="EMBL" id="JBHMAA010000024">
    <property type="protein sequence ID" value="MFB9951216.1"/>
    <property type="molecule type" value="Genomic_DNA"/>
</dbReference>
<evidence type="ECO:0000256" key="2">
    <source>
        <dbReference type="ARBA" id="ARBA00022723"/>
    </source>
</evidence>
<evidence type="ECO:0000256" key="4">
    <source>
        <dbReference type="ARBA" id="ARBA00023239"/>
    </source>
</evidence>
<evidence type="ECO:0000259" key="6">
    <source>
        <dbReference type="PROSITE" id="PS51891"/>
    </source>
</evidence>
<accession>A0ABV6AKS1</accession>
<reference evidence="7 8" key="1">
    <citation type="submission" date="2024-09" db="EMBL/GenBank/DDBJ databases">
        <authorList>
            <person name="Sun Q."/>
            <person name="Mori K."/>
        </authorList>
    </citation>
    <scope>NUCLEOTIDE SEQUENCE [LARGE SCALE GENOMIC DNA]</scope>
    <source>
        <strain evidence="7 8">TBRC 4938</strain>
    </source>
</reference>
<dbReference type="RefSeq" id="WP_377264033.1">
    <property type="nucleotide sequence ID" value="NZ_JBHMAA010000024.1"/>
</dbReference>
<feature type="domain" description="CENP-V/GFA" evidence="6">
    <location>
        <begin position="6"/>
        <end position="106"/>
    </location>
</feature>
<feature type="region of interest" description="Disordered" evidence="5">
    <location>
        <begin position="147"/>
        <end position="170"/>
    </location>
</feature>
<comment type="caution">
    <text evidence="7">The sequence shown here is derived from an EMBL/GenBank/DDBJ whole genome shotgun (WGS) entry which is preliminary data.</text>
</comment>
<dbReference type="SUPFAM" id="SSF51316">
    <property type="entry name" value="Mss4-like"/>
    <property type="match status" value="1"/>
</dbReference>
<comment type="similarity">
    <text evidence="1">Belongs to the Gfa family.</text>
</comment>
<evidence type="ECO:0000313" key="7">
    <source>
        <dbReference type="EMBL" id="MFB9951216.1"/>
    </source>
</evidence>
<keyword evidence="3" id="KW-0862">Zinc</keyword>
<keyword evidence="8" id="KW-1185">Reference proteome</keyword>
<keyword evidence="4" id="KW-0456">Lyase</keyword>
<name>A0ABV6AKS1_9HYPH</name>
<evidence type="ECO:0000256" key="3">
    <source>
        <dbReference type="ARBA" id="ARBA00022833"/>
    </source>
</evidence>
<dbReference type="PANTHER" id="PTHR33337">
    <property type="entry name" value="GFA DOMAIN-CONTAINING PROTEIN"/>
    <property type="match status" value="1"/>
</dbReference>
<protein>
    <submittedName>
        <fullName evidence="7">GFA family protein</fullName>
    </submittedName>
</protein>
<gene>
    <name evidence="7" type="ORF">ACFFP0_20405</name>
</gene>
<dbReference type="PANTHER" id="PTHR33337:SF40">
    <property type="entry name" value="CENP-V_GFA DOMAIN-CONTAINING PROTEIN-RELATED"/>
    <property type="match status" value="1"/>
</dbReference>
<dbReference type="Proteomes" id="UP001589692">
    <property type="component" value="Unassembled WGS sequence"/>
</dbReference>
<organism evidence="7 8">
    <name type="scientific">Rhizobium puerariae</name>
    <dbReference type="NCBI Taxonomy" id="1585791"/>
    <lineage>
        <taxon>Bacteria</taxon>
        <taxon>Pseudomonadati</taxon>
        <taxon>Pseudomonadota</taxon>
        <taxon>Alphaproteobacteria</taxon>
        <taxon>Hyphomicrobiales</taxon>
        <taxon>Rhizobiaceae</taxon>
        <taxon>Rhizobium/Agrobacterium group</taxon>
        <taxon>Rhizobium</taxon>
    </lineage>
</organism>
<evidence type="ECO:0000313" key="8">
    <source>
        <dbReference type="Proteomes" id="UP001589692"/>
    </source>
</evidence>
<proteinExistence type="inferred from homology"/>
<sequence length="170" mass="19006">MNAIVRTGGCQCGGIRFRLEGEPLDSSICHCRMCQKAFGAYYAPLVAVGEANLAWTRGALKYFQSSNHVRRGFCPDCGTPMTYEADDGIAISAGSFDDPASLPPVIQFGVEGKLPFVDRLHTLPQRHTMDDIDSAPFLSDIVSYQHPDHDTETWPPEDWQPMDWQKEKRQ</sequence>
<dbReference type="InterPro" id="IPR011057">
    <property type="entry name" value="Mss4-like_sf"/>
</dbReference>
<dbReference type="InterPro" id="IPR006913">
    <property type="entry name" value="CENP-V/GFA"/>
</dbReference>